<evidence type="ECO:0000313" key="9">
    <source>
        <dbReference type="Proteomes" id="UP001321453"/>
    </source>
</evidence>
<protein>
    <recommendedName>
        <fullName evidence="6">ADP-dependent (S)-NAD(P)H-hydrate dehydratase</fullName>
        <ecNumber evidence="6">4.2.1.136</ecNumber>
    </recommendedName>
    <alternativeName>
        <fullName evidence="6">ADP-dependent NAD(P)HX dehydratase</fullName>
    </alternativeName>
</protein>
<dbReference type="Pfam" id="PF01256">
    <property type="entry name" value="Carb_kinase"/>
    <property type="match status" value="1"/>
</dbReference>
<feature type="binding site" evidence="6">
    <location>
        <position position="227"/>
    </location>
    <ligand>
        <name>AMP</name>
        <dbReference type="ChEBI" id="CHEBI:456215"/>
    </ligand>
</feature>
<accession>A0ABT7S3S5</accession>
<dbReference type="PROSITE" id="PS51383">
    <property type="entry name" value="YJEF_C_3"/>
    <property type="match status" value="1"/>
</dbReference>
<dbReference type="CDD" id="cd01171">
    <property type="entry name" value="YXKO-related"/>
    <property type="match status" value="1"/>
</dbReference>
<comment type="similarity">
    <text evidence="6">Belongs to the NnrD/CARKD family.</text>
</comment>
<keyword evidence="4 6" id="KW-0520">NAD</keyword>
<dbReference type="Gene3D" id="3.40.1190.20">
    <property type="match status" value="1"/>
</dbReference>
<evidence type="ECO:0000256" key="4">
    <source>
        <dbReference type="ARBA" id="ARBA00023027"/>
    </source>
</evidence>
<dbReference type="SUPFAM" id="SSF53613">
    <property type="entry name" value="Ribokinase-like"/>
    <property type="match status" value="1"/>
</dbReference>
<gene>
    <name evidence="6" type="primary">nnrD</name>
    <name evidence="8" type="ORF">QRT05_02930</name>
</gene>
<dbReference type="InterPro" id="IPR000631">
    <property type="entry name" value="CARKD"/>
</dbReference>
<evidence type="ECO:0000256" key="6">
    <source>
        <dbReference type="HAMAP-Rule" id="MF_01965"/>
    </source>
</evidence>
<feature type="binding site" evidence="6">
    <location>
        <position position="228"/>
    </location>
    <ligand>
        <name>(6S)-NADPHX</name>
        <dbReference type="ChEBI" id="CHEBI:64076"/>
    </ligand>
</feature>
<comment type="catalytic activity">
    <reaction evidence="6">
        <text>(6S)-NADPHX + ADP = AMP + phosphate + NADPH + H(+)</text>
        <dbReference type="Rhea" id="RHEA:32235"/>
        <dbReference type="ChEBI" id="CHEBI:15378"/>
        <dbReference type="ChEBI" id="CHEBI:43474"/>
        <dbReference type="ChEBI" id="CHEBI:57783"/>
        <dbReference type="ChEBI" id="CHEBI:64076"/>
        <dbReference type="ChEBI" id="CHEBI:456215"/>
        <dbReference type="ChEBI" id="CHEBI:456216"/>
        <dbReference type="EC" id="4.2.1.136"/>
    </reaction>
</comment>
<comment type="caution">
    <text evidence="8">The sequence shown here is derived from an EMBL/GenBank/DDBJ whole genome shotgun (WGS) entry which is preliminary data.</text>
</comment>
<keyword evidence="2 6" id="KW-0067">ATP-binding</keyword>
<dbReference type="NCBIfam" id="TIGR00196">
    <property type="entry name" value="yjeF_cterm"/>
    <property type="match status" value="1"/>
</dbReference>
<feature type="binding site" evidence="6">
    <location>
        <position position="45"/>
    </location>
    <ligand>
        <name>(6S)-NADPHX</name>
        <dbReference type="ChEBI" id="CHEBI:64076"/>
    </ligand>
</feature>
<feature type="binding site" evidence="6">
    <location>
        <position position="115"/>
    </location>
    <ligand>
        <name>(6S)-NADPHX</name>
        <dbReference type="ChEBI" id="CHEBI:64076"/>
    </ligand>
</feature>
<dbReference type="EC" id="4.2.1.136" evidence="6"/>
<comment type="caution">
    <text evidence="6">Lacks conserved residue(s) required for the propagation of feature annotation.</text>
</comment>
<keyword evidence="3 6" id="KW-0521">NADP</keyword>
<proteinExistence type="inferred from homology"/>
<sequence length="290" mass="28715">MSEHGATGPLTAALLRDWPLPDRSGSKDERGGVLVLGGARGTPGAAMLSGLAALRVGAGRLTLAVASSVSGQVAVAVPESGVLALPESSSGSVAGLPDDDAGELDRADVVLVGPGLDEPDGTRGLIEDVCAALDDQTPVVLDAFALGVLPQMTDARRALAGRLVLTPNGEEGSRLLDGDERDPKEAAAAIADRYGAVVALSGHVAAPDGRSWQSASGYSGLGTSGSGDVLAGAVAGLAASGTDLARATGWGVALHAGAGDRLAASVGPVGFLARELVDALPHVLLEFQVT</sequence>
<feature type="domain" description="YjeF C-terminal" evidence="7">
    <location>
        <begin position="10"/>
        <end position="287"/>
    </location>
</feature>
<dbReference type="PANTHER" id="PTHR12592">
    <property type="entry name" value="ATP-DEPENDENT (S)-NAD(P)H-HYDRATE DEHYDRATASE FAMILY MEMBER"/>
    <property type="match status" value="1"/>
</dbReference>
<evidence type="ECO:0000256" key="2">
    <source>
        <dbReference type="ARBA" id="ARBA00022840"/>
    </source>
</evidence>
<dbReference type="PANTHER" id="PTHR12592:SF0">
    <property type="entry name" value="ATP-DEPENDENT (S)-NAD(P)H-HYDRATE DEHYDRATASE"/>
    <property type="match status" value="1"/>
</dbReference>
<comment type="cofactor">
    <cofactor evidence="6">
        <name>Mg(2+)</name>
        <dbReference type="ChEBI" id="CHEBI:18420"/>
    </cofactor>
</comment>
<dbReference type="RefSeq" id="WP_289445116.1">
    <property type="nucleotide sequence ID" value="NZ_JAUCGR010000001.1"/>
</dbReference>
<comment type="function">
    <text evidence="6">Catalyzes the dehydration of the S-form of NAD(P)HX at the expense of ADP, which is converted to AMP. Together with NAD(P)HX epimerase, which catalyzes the epimerization of the S- and R-forms, the enzyme allows the repair of both epimers of NAD(P)HX, a damaged form of NAD(P)H that is a result of enzymatic or heat-dependent hydration.</text>
</comment>
<evidence type="ECO:0000256" key="5">
    <source>
        <dbReference type="ARBA" id="ARBA00023239"/>
    </source>
</evidence>
<evidence type="ECO:0000256" key="1">
    <source>
        <dbReference type="ARBA" id="ARBA00022741"/>
    </source>
</evidence>
<comment type="catalytic activity">
    <reaction evidence="6">
        <text>(6S)-NADHX + ADP = AMP + phosphate + NADH + H(+)</text>
        <dbReference type="Rhea" id="RHEA:32223"/>
        <dbReference type="ChEBI" id="CHEBI:15378"/>
        <dbReference type="ChEBI" id="CHEBI:43474"/>
        <dbReference type="ChEBI" id="CHEBI:57945"/>
        <dbReference type="ChEBI" id="CHEBI:64074"/>
        <dbReference type="ChEBI" id="CHEBI:456215"/>
        <dbReference type="ChEBI" id="CHEBI:456216"/>
        <dbReference type="EC" id="4.2.1.136"/>
    </reaction>
</comment>
<comment type="subunit">
    <text evidence="6">Homotetramer.</text>
</comment>
<name>A0ABT7S3S5_9CELL</name>
<dbReference type="HAMAP" id="MF_01965">
    <property type="entry name" value="NADHX_dehydratase"/>
    <property type="match status" value="1"/>
</dbReference>
<dbReference type="EMBL" id="JAUCGR010000001">
    <property type="protein sequence ID" value="MDM7830276.1"/>
    <property type="molecule type" value="Genomic_DNA"/>
</dbReference>
<keyword evidence="9" id="KW-1185">Reference proteome</keyword>
<reference evidence="8 9" key="1">
    <citation type="submission" date="2023-06" db="EMBL/GenBank/DDBJ databases">
        <title>Cellulomonas sp. MW9 Whole genome sequence.</title>
        <authorList>
            <person name="Park S."/>
        </authorList>
    </citation>
    <scope>NUCLEOTIDE SEQUENCE [LARGE SCALE GENOMIC DNA]</scope>
    <source>
        <strain evidence="8 9">MW9</strain>
    </source>
</reference>
<dbReference type="InterPro" id="IPR029056">
    <property type="entry name" value="Ribokinase-like"/>
</dbReference>
<keyword evidence="5 6" id="KW-0456">Lyase</keyword>
<evidence type="ECO:0000259" key="7">
    <source>
        <dbReference type="PROSITE" id="PS51383"/>
    </source>
</evidence>
<keyword evidence="1 6" id="KW-0547">Nucleotide-binding</keyword>
<dbReference type="Proteomes" id="UP001321453">
    <property type="component" value="Unassembled WGS sequence"/>
</dbReference>
<evidence type="ECO:0000256" key="3">
    <source>
        <dbReference type="ARBA" id="ARBA00022857"/>
    </source>
</evidence>
<organism evidence="8 9">
    <name type="scientific">Cellulomonas edaphi</name>
    <dbReference type="NCBI Taxonomy" id="3053468"/>
    <lineage>
        <taxon>Bacteria</taxon>
        <taxon>Bacillati</taxon>
        <taxon>Actinomycetota</taxon>
        <taxon>Actinomycetes</taxon>
        <taxon>Micrococcales</taxon>
        <taxon>Cellulomonadaceae</taxon>
        <taxon>Cellulomonas</taxon>
    </lineage>
</organism>
<evidence type="ECO:0000313" key="8">
    <source>
        <dbReference type="EMBL" id="MDM7830276.1"/>
    </source>
</evidence>